<sequence>MIFNAKNGNLQRTLQYNQFQGTKVMQLHSDIESMAYMQVVSEDDSSSTGKLIIALQALQQSTQEWISSFLLSIKLKQIQNTEQVDYVDSKLSHLMDGQYIIGLNSMGRQQNVLASYQNILDKQYGTINLLQDDLLDYSSANFASYNSVLYNTLLSTFIQSDTIYIHRTVSIKEMQTYQHEFHFFKNDNSKEHICLTYANSDFLQNMIPLSTTYPDSSFAYVIFIDISTKNTYLATVSTTPKFTISKILPQLIGSPQYLVAKFHKDNPNYFYLGKNFNINDQFFTGLTNPPDYAINGAMGVIYSSKPDDSCFAVGQDTEQQLTTRMEYLALDFTEYTLTSTQQPSFTLTVFPNPPDQGIQALSSIADNWCKQLPYQFNSLGSNSDKPFQSHELTTIEFEQKRYLLNKVCDSTEYPAGSPVPELTYDIFDVASPNTMPWFLEKGETNVKTLYQINDLVGKAATIGIRSSLPNGQSAFNSLNIIGREVKSNKLRFENWLKDPIIAPLYGNFQLQTNITLNQGTANVTLKILYENKTRVHDSIISFVQMKKASEAISEDISMILEQNKNNITIATETYFVLSINGHPDWLNKEQRLIAQLKAGTLQSFDYHFTVLITPMTFDSIHQEVKYSDIQLKLGETYQLQEQICAALDNNCNCFLSYLHSANSWEPLDSLGFYDSSNSMLAPTLNSQASTYKFCSTCINTNSLKSVSQYFYLTVALVQETNEVSQEISTKLENSGPPIFDEQIVTSIQMTSGDQKNFKIPSVSDPDGDAYKINVELGNALMFARYSDGEIRLNPDDSHAQEAGSKPYQIVITLTDQGQNQSKSSIYKISIIVVSRDFEALNQDFTNKQKTPQKQNSTHLNNEIQKYYGTELQTFIKSIDSYGLLTLRFTEKIQTEVLSFNSTHLKIDFINRDSIDYLKSWNVTSLTDREVRIQLNFTEPQNVSTGEVRDQISVTFVNNETFKAQNTMLKIGYTTKASIPQQIVLTKAIQAMQGAAEKTTQSLLIAVITNAVLQIFLQQFSPSFSLDPFRCTQSGA</sequence>
<keyword evidence="2" id="KW-1185">Reference proteome</keyword>
<dbReference type="EMBL" id="RRYP01000757">
    <property type="protein sequence ID" value="TNV86894.1"/>
    <property type="molecule type" value="Genomic_DNA"/>
</dbReference>
<reference evidence="1" key="1">
    <citation type="submission" date="2019-06" db="EMBL/GenBank/DDBJ databases">
        <authorList>
            <person name="Zheng W."/>
        </authorList>
    </citation>
    <scope>NUCLEOTIDE SEQUENCE</scope>
    <source>
        <strain evidence="1">QDHG01</strain>
    </source>
</reference>
<proteinExistence type="predicted"/>
<comment type="caution">
    <text evidence="1">The sequence shown here is derived from an EMBL/GenBank/DDBJ whole genome shotgun (WGS) entry which is preliminary data.</text>
</comment>
<protein>
    <recommendedName>
        <fullName evidence="3">Cadherin domain-containing protein</fullName>
    </recommendedName>
</protein>
<dbReference type="AlphaFoldDB" id="A0A8J8P6K1"/>
<evidence type="ECO:0008006" key="3">
    <source>
        <dbReference type="Google" id="ProtNLM"/>
    </source>
</evidence>
<evidence type="ECO:0000313" key="1">
    <source>
        <dbReference type="EMBL" id="TNV86894.1"/>
    </source>
</evidence>
<name>A0A8J8P6K1_HALGN</name>
<dbReference type="OrthoDB" id="327933at2759"/>
<dbReference type="Proteomes" id="UP000785679">
    <property type="component" value="Unassembled WGS sequence"/>
</dbReference>
<accession>A0A8J8P6K1</accession>
<evidence type="ECO:0000313" key="2">
    <source>
        <dbReference type="Proteomes" id="UP000785679"/>
    </source>
</evidence>
<gene>
    <name evidence="1" type="ORF">FGO68_gene7783</name>
</gene>
<organism evidence="1 2">
    <name type="scientific">Halteria grandinella</name>
    <dbReference type="NCBI Taxonomy" id="5974"/>
    <lineage>
        <taxon>Eukaryota</taxon>
        <taxon>Sar</taxon>
        <taxon>Alveolata</taxon>
        <taxon>Ciliophora</taxon>
        <taxon>Intramacronucleata</taxon>
        <taxon>Spirotrichea</taxon>
        <taxon>Stichotrichia</taxon>
        <taxon>Sporadotrichida</taxon>
        <taxon>Halteriidae</taxon>
        <taxon>Halteria</taxon>
    </lineage>
</organism>